<feature type="region of interest" description="Disordered" evidence="1">
    <location>
        <begin position="1"/>
        <end position="38"/>
    </location>
</feature>
<keyword evidence="3" id="KW-1185">Reference proteome</keyword>
<name>A0AAD9W6K8_PHOAM</name>
<protein>
    <submittedName>
        <fullName evidence="2">Uncharacterized protein</fullName>
    </submittedName>
</protein>
<organism evidence="2 3">
    <name type="scientific">Phomopsis amygdali</name>
    <name type="common">Fusicoccum amygdali</name>
    <dbReference type="NCBI Taxonomy" id="1214568"/>
    <lineage>
        <taxon>Eukaryota</taxon>
        <taxon>Fungi</taxon>
        <taxon>Dikarya</taxon>
        <taxon>Ascomycota</taxon>
        <taxon>Pezizomycotina</taxon>
        <taxon>Sordariomycetes</taxon>
        <taxon>Sordariomycetidae</taxon>
        <taxon>Diaporthales</taxon>
        <taxon>Diaporthaceae</taxon>
        <taxon>Diaporthe</taxon>
    </lineage>
</organism>
<comment type="caution">
    <text evidence="2">The sequence shown here is derived from an EMBL/GenBank/DDBJ whole genome shotgun (WGS) entry which is preliminary data.</text>
</comment>
<reference evidence="2" key="1">
    <citation type="submission" date="2023-06" db="EMBL/GenBank/DDBJ databases">
        <authorList>
            <person name="Noh H."/>
        </authorList>
    </citation>
    <scope>NUCLEOTIDE SEQUENCE</scope>
    <source>
        <strain evidence="2">DUCC20226</strain>
    </source>
</reference>
<dbReference type="AlphaFoldDB" id="A0AAD9W6K8"/>
<gene>
    <name evidence="2" type="ORF">N8I77_005108</name>
</gene>
<dbReference type="EMBL" id="JAUJFL010000002">
    <property type="protein sequence ID" value="KAK2611784.1"/>
    <property type="molecule type" value="Genomic_DNA"/>
</dbReference>
<evidence type="ECO:0000313" key="2">
    <source>
        <dbReference type="EMBL" id="KAK2611784.1"/>
    </source>
</evidence>
<evidence type="ECO:0000256" key="1">
    <source>
        <dbReference type="SAM" id="MobiDB-lite"/>
    </source>
</evidence>
<evidence type="ECO:0000313" key="3">
    <source>
        <dbReference type="Proteomes" id="UP001265746"/>
    </source>
</evidence>
<dbReference type="Proteomes" id="UP001265746">
    <property type="component" value="Unassembled WGS sequence"/>
</dbReference>
<feature type="compositionally biased region" description="Basic and acidic residues" evidence="1">
    <location>
        <begin position="21"/>
        <end position="36"/>
    </location>
</feature>
<accession>A0AAD9W6K8</accession>
<sequence>MTSQDSDNADQGKKPLYQRYQDAKRGKPIPEEDLKKYTGMSMDELKDWAKDMDGVAGNQAAGKLNAGPASGFAGYEAAHGVGGWGTDAKGVSKFPPQNSKE</sequence>
<proteinExistence type="predicted"/>